<accession>A0ABD0LM88</accession>
<evidence type="ECO:0000313" key="3">
    <source>
        <dbReference type="Proteomes" id="UP001519460"/>
    </source>
</evidence>
<organism evidence="2 3">
    <name type="scientific">Batillaria attramentaria</name>
    <dbReference type="NCBI Taxonomy" id="370345"/>
    <lineage>
        <taxon>Eukaryota</taxon>
        <taxon>Metazoa</taxon>
        <taxon>Spiralia</taxon>
        <taxon>Lophotrochozoa</taxon>
        <taxon>Mollusca</taxon>
        <taxon>Gastropoda</taxon>
        <taxon>Caenogastropoda</taxon>
        <taxon>Sorbeoconcha</taxon>
        <taxon>Cerithioidea</taxon>
        <taxon>Batillariidae</taxon>
        <taxon>Batillaria</taxon>
    </lineage>
</organism>
<protein>
    <submittedName>
        <fullName evidence="2">Uncharacterized protein</fullName>
    </submittedName>
</protein>
<feature type="compositionally biased region" description="Low complexity" evidence="1">
    <location>
        <begin position="207"/>
        <end position="218"/>
    </location>
</feature>
<gene>
    <name evidence="2" type="ORF">BaRGS_00008094</name>
</gene>
<proteinExistence type="predicted"/>
<dbReference type="AlphaFoldDB" id="A0ABD0LM88"/>
<feature type="region of interest" description="Disordered" evidence="1">
    <location>
        <begin position="203"/>
        <end position="250"/>
    </location>
</feature>
<dbReference type="Proteomes" id="UP001519460">
    <property type="component" value="Unassembled WGS sequence"/>
</dbReference>
<dbReference type="EMBL" id="JACVVK020000036">
    <property type="protein sequence ID" value="KAK7500519.1"/>
    <property type="molecule type" value="Genomic_DNA"/>
</dbReference>
<keyword evidence="3" id="KW-1185">Reference proteome</keyword>
<reference evidence="2 3" key="1">
    <citation type="journal article" date="2023" name="Sci. Data">
        <title>Genome assembly of the Korean intertidal mud-creeper Batillaria attramentaria.</title>
        <authorList>
            <person name="Patra A.K."/>
            <person name="Ho P.T."/>
            <person name="Jun S."/>
            <person name="Lee S.J."/>
            <person name="Kim Y."/>
            <person name="Won Y.J."/>
        </authorList>
    </citation>
    <scope>NUCLEOTIDE SEQUENCE [LARGE SCALE GENOMIC DNA]</scope>
    <source>
        <strain evidence="2">Wonlab-2016</strain>
    </source>
</reference>
<evidence type="ECO:0000313" key="2">
    <source>
        <dbReference type="EMBL" id="KAK7500519.1"/>
    </source>
</evidence>
<sequence length="352" mass="38751">HSCNDYASKNDSKAICSHVPNTKVRSRARALSGSGHMAAARATLALPSLSLTGKTKRDWRAGRGSTTRHMVVGETSQRLGRCTCKNMWSAATKKCEPTIEKFKQNLVPGSFVEDELKRKRLWLRVRYRIGKTSTAKTDREFRSSPKTRGRNRKTLGKVLQFVADIFLPRMAVQLPTRLERSFTANEVPEAGQNYNQEMVMHEIGGHSPTSSETSNSGSRRVDTTCGSDLTTPGPGSSEGGTGVPGGWGASRACMTPRSAGLEREEEKGLHAGTSPLKADKGLRWRNLLFFTWGPIEGIPALGKVLRKVWKRASLGSKKDAAVRLLFCIQRVYTSCKVDACTCTPYRFSTAIR</sequence>
<feature type="non-terminal residue" evidence="2">
    <location>
        <position position="1"/>
    </location>
</feature>
<feature type="compositionally biased region" description="Gly residues" evidence="1">
    <location>
        <begin position="236"/>
        <end position="248"/>
    </location>
</feature>
<evidence type="ECO:0000256" key="1">
    <source>
        <dbReference type="SAM" id="MobiDB-lite"/>
    </source>
</evidence>
<name>A0ABD0LM88_9CAEN</name>
<comment type="caution">
    <text evidence="2">The sequence shown here is derived from an EMBL/GenBank/DDBJ whole genome shotgun (WGS) entry which is preliminary data.</text>
</comment>